<protein>
    <submittedName>
        <fullName evidence="1">Uncharacterized protein</fullName>
    </submittedName>
</protein>
<comment type="caution">
    <text evidence="1">The sequence shown here is derived from an EMBL/GenBank/DDBJ whole genome shotgun (WGS) entry which is preliminary data.</text>
</comment>
<dbReference type="EMBL" id="JAUTBA010000001">
    <property type="protein sequence ID" value="MDQ1150449.1"/>
    <property type="molecule type" value="Genomic_DNA"/>
</dbReference>
<dbReference type="Proteomes" id="UP001244640">
    <property type="component" value="Unassembled WGS sequence"/>
</dbReference>
<evidence type="ECO:0000313" key="2">
    <source>
        <dbReference type="Proteomes" id="UP001244640"/>
    </source>
</evidence>
<organism evidence="1 2">
    <name type="scientific">Sphingobacterium zeae</name>
    <dbReference type="NCBI Taxonomy" id="1776859"/>
    <lineage>
        <taxon>Bacteria</taxon>
        <taxon>Pseudomonadati</taxon>
        <taxon>Bacteroidota</taxon>
        <taxon>Sphingobacteriia</taxon>
        <taxon>Sphingobacteriales</taxon>
        <taxon>Sphingobacteriaceae</taxon>
        <taxon>Sphingobacterium</taxon>
    </lineage>
</organism>
<evidence type="ECO:0000313" key="1">
    <source>
        <dbReference type="EMBL" id="MDQ1150449.1"/>
    </source>
</evidence>
<sequence>MNTQICVIFVLLTLINVNQLALLYNSTLFHIDNAKIVYLS</sequence>
<proteinExistence type="predicted"/>
<reference evidence="1 2" key="1">
    <citation type="submission" date="2023-07" db="EMBL/GenBank/DDBJ databases">
        <title>Functional and genomic diversity of the sorghum phyllosphere microbiome.</title>
        <authorList>
            <person name="Shade A."/>
        </authorList>
    </citation>
    <scope>NUCLEOTIDE SEQUENCE [LARGE SCALE GENOMIC DNA]</scope>
    <source>
        <strain evidence="1 2">SORGH_AS_0892</strain>
    </source>
</reference>
<name>A0ABU0U663_9SPHI</name>
<accession>A0ABU0U663</accession>
<gene>
    <name evidence="1" type="ORF">QE382_002433</name>
</gene>
<keyword evidence="2" id="KW-1185">Reference proteome</keyword>